<dbReference type="InterPro" id="IPR013013">
    <property type="entry name" value="PTS_EIIC_1"/>
</dbReference>
<feature type="domain" description="PTS EIIC type-1" evidence="14">
    <location>
        <begin position="20"/>
        <end position="403"/>
    </location>
</feature>
<evidence type="ECO:0000256" key="9">
    <source>
        <dbReference type="ARBA" id="ARBA00022989"/>
    </source>
</evidence>
<keyword evidence="16" id="KW-1185">Reference proteome</keyword>
<dbReference type="CDD" id="cd00212">
    <property type="entry name" value="PTS_IIB_glc"/>
    <property type="match status" value="1"/>
</dbReference>
<dbReference type="RefSeq" id="WP_248954661.1">
    <property type="nucleotide sequence ID" value="NZ_JAKIKU010000001.1"/>
</dbReference>
<evidence type="ECO:0000256" key="11">
    <source>
        <dbReference type="PROSITE-ProRule" id="PRU00421"/>
    </source>
</evidence>
<keyword evidence="10 12" id="KW-0472">Membrane</keyword>
<dbReference type="InterPro" id="IPR018113">
    <property type="entry name" value="PTrfase_EIIB_Cys"/>
</dbReference>
<dbReference type="PROSITE" id="PS01035">
    <property type="entry name" value="PTS_EIIB_TYPE_1_CYS"/>
    <property type="match status" value="1"/>
</dbReference>
<keyword evidence="7 12" id="KW-0812">Transmembrane</keyword>
<dbReference type="Proteomes" id="UP001202134">
    <property type="component" value="Unassembled WGS sequence"/>
</dbReference>
<feature type="transmembrane region" description="Helical" evidence="12">
    <location>
        <begin position="317"/>
        <end position="339"/>
    </location>
</feature>
<evidence type="ECO:0000256" key="10">
    <source>
        <dbReference type="ARBA" id="ARBA00023136"/>
    </source>
</evidence>
<dbReference type="EMBL" id="JAKIKU010000001">
    <property type="protein sequence ID" value="MCL1044214.1"/>
    <property type="molecule type" value="Genomic_DNA"/>
</dbReference>
<comment type="caution">
    <text evidence="15">The sequence shown here is derived from an EMBL/GenBank/DDBJ whole genome shotgun (WGS) entry which is preliminary data.</text>
</comment>
<feature type="transmembrane region" description="Helical" evidence="12">
    <location>
        <begin position="129"/>
        <end position="148"/>
    </location>
</feature>
<dbReference type="InterPro" id="IPR003352">
    <property type="entry name" value="PTS_EIIC"/>
</dbReference>
<feature type="transmembrane region" description="Helical" evidence="12">
    <location>
        <begin position="63"/>
        <end position="87"/>
    </location>
</feature>
<name>A0ABT0KKG2_9GAMM</name>
<keyword evidence="9 12" id="KW-1133">Transmembrane helix</keyword>
<accession>A0ABT0KKG2</accession>
<evidence type="ECO:0000256" key="1">
    <source>
        <dbReference type="ARBA" id="ARBA00004651"/>
    </source>
</evidence>
<dbReference type="Pfam" id="PF00367">
    <property type="entry name" value="PTS_EIIB"/>
    <property type="match status" value="1"/>
</dbReference>
<evidence type="ECO:0000313" key="16">
    <source>
        <dbReference type="Proteomes" id="UP001202134"/>
    </source>
</evidence>
<keyword evidence="2" id="KW-0813">Transport</keyword>
<dbReference type="PROSITE" id="PS51103">
    <property type="entry name" value="PTS_EIIC_TYPE_1"/>
    <property type="match status" value="1"/>
</dbReference>
<keyword evidence="3" id="KW-1003">Cell membrane</keyword>
<dbReference type="PANTHER" id="PTHR30009:SF20">
    <property type="entry name" value="PTS SYSTEM GLUCOSE-SPECIFIC EIICB COMPONENT-RELATED"/>
    <property type="match status" value="1"/>
</dbReference>
<evidence type="ECO:0000259" key="13">
    <source>
        <dbReference type="PROSITE" id="PS51098"/>
    </source>
</evidence>
<evidence type="ECO:0000256" key="6">
    <source>
        <dbReference type="ARBA" id="ARBA00022683"/>
    </source>
</evidence>
<keyword evidence="6" id="KW-0598">Phosphotransferase system</keyword>
<feature type="transmembrane region" description="Helical" evidence="12">
    <location>
        <begin position="269"/>
        <end position="287"/>
    </location>
</feature>
<evidence type="ECO:0000256" key="2">
    <source>
        <dbReference type="ARBA" id="ARBA00022448"/>
    </source>
</evidence>
<evidence type="ECO:0000259" key="14">
    <source>
        <dbReference type="PROSITE" id="PS51103"/>
    </source>
</evidence>
<feature type="transmembrane region" description="Helical" evidence="12">
    <location>
        <begin position="94"/>
        <end position="117"/>
    </location>
</feature>
<organism evidence="15 16">
    <name type="scientific">Shewanella electrodiphila</name>
    <dbReference type="NCBI Taxonomy" id="934143"/>
    <lineage>
        <taxon>Bacteria</taxon>
        <taxon>Pseudomonadati</taxon>
        <taxon>Pseudomonadota</taxon>
        <taxon>Gammaproteobacteria</taxon>
        <taxon>Alteromonadales</taxon>
        <taxon>Shewanellaceae</taxon>
        <taxon>Shewanella</taxon>
    </lineage>
</organism>
<feature type="transmembrane region" description="Helical" evidence="12">
    <location>
        <begin position="32"/>
        <end position="51"/>
    </location>
</feature>
<reference evidence="15 16" key="1">
    <citation type="submission" date="2022-01" db="EMBL/GenBank/DDBJ databases">
        <title>Whole genome-based taxonomy of the Shewanellaceae.</title>
        <authorList>
            <person name="Martin-Rodriguez A.J."/>
        </authorList>
    </citation>
    <scope>NUCLEOTIDE SEQUENCE [LARGE SCALE GENOMIC DNA]</scope>
    <source>
        <strain evidence="15 16">DSM 24955</strain>
    </source>
</reference>
<proteinExistence type="predicted"/>
<keyword evidence="4" id="KW-0762">Sugar transport</keyword>
<evidence type="ECO:0000256" key="7">
    <source>
        <dbReference type="ARBA" id="ARBA00022692"/>
    </source>
</evidence>
<feature type="domain" description="PTS EIIB type-1" evidence="13">
    <location>
        <begin position="410"/>
        <end position="489"/>
    </location>
</feature>
<feature type="transmembrane region" description="Helical" evidence="12">
    <location>
        <begin position="371"/>
        <end position="394"/>
    </location>
</feature>
<comment type="subcellular location">
    <subcellularLocation>
        <location evidence="1">Cell membrane</location>
        <topology evidence="1">Multi-pass membrane protein</topology>
    </subcellularLocation>
</comment>
<protein>
    <submittedName>
        <fullName evidence="15">PTS transporter subunit EIIC</fullName>
    </submittedName>
</protein>
<evidence type="ECO:0000313" key="15">
    <source>
        <dbReference type="EMBL" id="MCL1044214.1"/>
    </source>
</evidence>
<dbReference type="SUPFAM" id="SSF55604">
    <property type="entry name" value="Glucose permease domain IIB"/>
    <property type="match status" value="1"/>
</dbReference>
<dbReference type="InterPro" id="IPR001996">
    <property type="entry name" value="PTS_IIB_1"/>
</dbReference>
<evidence type="ECO:0000256" key="4">
    <source>
        <dbReference type="ARBA" id="ARBA00022597"/>
    </source>
</evidence>
<gene>
    <name evidence="15" type="ORF">L2737_02550</name>
</gene>
<dbReference type="NCBIfam" id="TIGR00826">
    <property type="entry name" value="EIIB_glc"/>
    <property type="match status" value="1"/>
</dbReference>
<evidence type="ECO:0000256" key="5">
    <source>
        <dbReference type="ARBA" id="ARBA00022679"/>
    </source>
</evidence>
<dbReference type="Pfam" id="PF02378">
    <property type="entry name" value="PTS_EIIC"/>
    <property type="match status" value="1"/>
</dbReference>
<feature type="active site" description="Phosphocysteine intermediate; for EIIB activity" evidence="11">
    <location>
        <position position="432"/>
    </location>
</feature>
<evidence type="ECO:0000256" key="8">
    <source>
        <dbReference type="ARBA" id="ARBA00022777"/>
    </source>
</evidence>
<keyword evidence="5" id="KW-0808">Transferase</keyword>
<dbReference type="Gene3D" id="3.30.1360.60">
    <property type="entry name" value="Glucose permease domain IIB"/>
    <property type="match status" value="1"/>
</dbReference>
<sequence>MDTSLARGSSITRQLRRLSQQWFKFAQRLSQALLIPIAILPAAGVMLGLSFNPLPFIPAELATVFSAVGNLIFTMMPLLFAVAISIGFCKDQGIAAFVAVFGYGVFISSLGAFTAIYELNSQPIWGIDTIDTGIAGGILVGALTCFVVRLSQDVKLPAMFSFFEGQRSAALIIIPFTIALAFLLAHIWPTLAYYIDSLSLWAVYQDPALAFGVYGTIERFLIPLGLHHIWNAPFYLEVGQYFHEGKMVRGEIARYLAGDPLAGNLAGGYLIKMWGLPAAALAIWRCADKSERNRVAGIMLSAAATSWLTGITEPIEFAFMFVAPVLFVIHAILTGLAYTVCILLDVNHSVVFSHGLIDFSLLFAQSSNTSWFWFLGPLTAFIYYLIFRVSILAFNLKTPGRLELDDDGNKESLRSMISALGGPDNIVELNACLTRLRIAVVDPKLVDKPRLMRLGAKGVIKVGKGVQVVFGTKAESLRKLLQKYLDTRQ</sequence>
<dbReference type="PROSITE" id="PS51098">
    <property type="entry name" value="PTS_EIIB_TYPE_1"/>
    <property type="match status" value="1"/>
</dbReference>
<dbReference type="PANTHER" id="PTHR30009">
    <property type="entry name" value="CYTOCHROME C-TYPE SYNTHESIS PROTEIN AND PTS TRANSMEMBRANE COMPONENT"/>
    <property type="match status" value="1"/>
</dbReference>
<keyword evidence="8" id="KW-0418">Kinase</keyword>
<feature type="transmembrane region" description="Helical" evidence="12">
    <location>
        <begin position="169"/>
        <end position="188"/>
    </location>
</feature>
<dbReference type="InterPro" id="IPR036878">
    <property type="entry name" value="Glu_permease_IIB"/>
</dbReference>
<evidence type="ECO:0000256" key="3">
    <source>
        <dbReference type="ARBA" id="ARBA00022475"/>
    </source>
</evidence>
<dbReference type="InterPro" id="IPR050429">
    <property type="entry name" value="PTS_Glucose_EIICBA"/>
</dbReference>
<evidence type="ECO:0000256" key="12">
    <source>
        <dbReference type="SAM" id="Phobius"/>
    </source>
</evidence>